<dbReference type="SUPFAM" id="SSF50447">
    <property type="entry name" value="Translation proteins"/>
    <property type="match status" value="1"/>
</dbReference>
<dbReference type="GO" id="GO:0032790">
    <property type="term" value="P:ribosome disassembly"/>
    <property type="evidence" value="ECO:0007669"/>
    <property type="project" value="TreeGrafter"/>
</dbReference>
<dbReference type="PRINTS" id="PR00315">
    <property type="entry name" value="ELONGATNFCT"/>
</dbReference>
<dbReference type="InterPro" id="IPR027417">
    <property type="entry name" value="P-loop_NTPase"/>
</dbReference>
<dbReference type="InterPro" id="IPR009022">
    <property type="entry name" value="EFG_III"/>
</dbReference>
<keyword evidence="6" id="KW-0963">Cytoplasm</keyword>
<dbReference type="FunFam" id="3.30.70.870:FF:000001">
    <property type="entry name" value="Elongation factor G"/>
    <property type="match status" value="1"/>
</dbReference>
<dbReference type="FunFam" id="3.30.230.10:FF:000003">
    <property type="entry name" value="Elongation factor G"/>
    <property type="match status" value="1"/>
</dbReference>
<dbReference type="AlphaFoldDB" id="A0A955L1P4"/>
<name>A0A955L1P4_9BACT</name>
<dbReference type="InterPro" id="IPR035647">
    <property type="entry name" value="EFG_III/V"/>
</dbReference>
<evidence type="ECO:0000256" key="1">
    <source>
        <dbReference type="ARBA" id="ARBA00005870"/>
    </source>
</evidence>
<dbReference type="FunFam" id="2.40.30.10:FF:000006">
    <property type="entry name" value="Elongation factor G"/>
    <property type="match status" value="1"/>
</dbReference>
<keyword evidence="2 6" id="KW-0547">Nucleotide-binding</keyword>
<reference evidence="9" key="1">
    <citation type="submission" date="2020-04" db="EMBL/GenBank/DDBJ databases">
        <authorList>
            <person name="Zhang T."/>
        </authorList>
    </citation>
    <scope>NUCLEOTIDE SEQUENCE</scope>
    <source>
        <strain evidence="9">HKST-UBA13</strain>
    </source>
</reference>
<proteinExistence type="inferred from homology"/>
<dbReference type="GO" id="GO:0003746">
    <property type="term" value="F:translation elongation factor activity"/>
    <property type="evidence" value="ECO:0007669"/>
    <property type="project" value="UniProtKB-UniRule"/>
</dbReference>
<evidence type="ECO:0000256" key="5">
    <source>
        <dbReference type="ARBA" id="ARBA00023134"/>
    </source>
</evidence>
<dbReference type="Gene3D" id="3.30.230.10">
    <property type="match status" value="1"/>
</dbReference>
<feature type="binding site" evidence="6">
    <location>
        <begin position="22"/>
        <end position="29"/>
    </location>
    <ligand>
        <name>GTP</name>
        <dbReference type="ChEBI" id="CHEBI:37565"/>
    </ligand>
</feature>
<protein>
    <recommendedName>
        <fullName evidence="6 7">Elongation factor G</fullName>
        <shortName evidence="6">EF-G</shortName>
    </recommendedName>
</protein>
<dbReference type="Gene3D" id="2.40.30.10">
    <property type="entry name" value="Translation factors"/>
    <property type="match status" value="1"/>
</dbReference>
<comment type="similarity">
    <text evidence="1 6">Belongs to the TRAFAC class translation factor GTPase superfamily. Classic translation factor GTPase family. EF-G/EF-2 subfamily.</text>
</comment>
<dbReference type="InterPro" id="IPR014721">
    <property type="entry name" value="Ribsml_uS5_D2-typ_fold_subgr"/>
</dbReference>
<evidence type="ECO:0000313" key="10">
    <source>
        <dbReference type="Proteomes" id="UP000775877"/>
    </source>
</evidence>
<dbReference type="SUPFAM" id="SSF54211">
    <property type="entry name" value="Ribosomal protein S5 domain 2-like"/>
    <property type="match status" value="1"/>
</dbReference>
<dbReference type="SMART" id="SM00838">
    <property type="entry name" value="EFG_C"/>
    <property type="match status" value="1"/>
</dbReference>
<dbReference type="CDD" id="cd16262">
    <property type="entry name" value="EFG_III"/>
    <property type="match status" value="1"/>
</dbReference>
<keyword evidence="5 6" id="KW-0342">GTP-binding</keyword>
<dbReference type="InterPro" id="IPR020568">
    <property type="entry name" value="Ribosomal_Su5_D2-typ_SF"/>
</dbReference>
<dbReference type="FunFam" id="3.30.70.240:FF:000001">
    <property type="entry name" value="Elongation factor G"/>
    <property type="match status" value="1"/>
</dbReference>
<gene>
    <name evidence="6 9" type="primary">fusA</name>
    <name evidence="9" type="ORF">KC678_02955</name>
</gene>
<dbReference type="NCBIfam" id="TIGR00484">
    <property type="entry name" value="EF-G"/>
    <property type="match status" value="1"/>
</dbReference>
<dbReference type="Gene3D" id="3.30.70.240">
    <property type="match status" value="1"/>
</dbReference>
<dbReference type="CDD" id="cd03713">
    <property type="entry name" value="EFG_mtEFG_C"/>
    <property type="match status" value="1"/>
</dbReference>
<dbReference type="NCBIfam" id="TIGR00231">
    <property type="entry name" value="small_GTP"/>
    <property type="match status" value="1"/>
</dbReference>
<dbReference type="InterPro" id="IPR000640">
    <property type="entry name" value="EFG_V-like"/>
</dbReference>
<dbReference type="GO" id="GO:0003924">
    <property type="term" value="F:GTPase activity"/>
    <property type="evidence" value="ECO:0007669"/>
    <property type="project" value="InterPro"/>
</dbReference>
<dbReference type="InterPro" id="IPR005517">
    <property type="entry name" value="Transl_elong_EFG/EF2_IV"/>
</dbReference>
<dbReference type="InterPro" id="IPR047872">
    <property type="entry name" value="EFG_IV"/>
</dbReference>
<dbReference type="CDD" id="cd01434">
    <property type="entry name" value="EFG_mtEFG1_IV"/>
    <property type="match status" value="1"/>
</dbReference>
<evidence type="ECO:0000259" key="8">
    <source>
        <dbReference type="PROSITE" id="PS51722"/>
    </source>
</evidence>
<dbReference type="InterPro" id="IPR053905">
    <property type="entry name" value="EF-G-like_DII"/>
</dbReference>
<dbReference type="Gene3D" id="3.30.70.870">
    <property type="entry name" value="Elongation Factor G (Translational Gtpase), domain 3"/>
    <property type="match status" value="1"/>
</dbReference>
<dbReference type="CDD" id="cd04088">
    <property type="entry name" value="EFG_mtEFG_II"/>
    <property type="match status" value="1"/>
</dbReference>
<dbReference type="SUPFAM" id="SSF52540">
    <property type="entry name" value="P-loop containing nucleoside triphosphate hydrolases"/>
    <property type="match status" value="1"/>
</dbReference>
<dbReference type="Pfam" id="PF14492">
    <property type="entry name" value="EFG_III"/>
    <property type="match status" value="1"/>
</dbReference>
<dbReference type="PANTHER" id="PTHR43261">
    <property type="entry name" value="TRANSLATION ELONGATION FACTOR G-RELATED"/>
    <property type="match status" value="1"/>
</dbReference>
<dbReference type="Pfam" id="PF00009">
    <property type="entry name" value="GTP_EFTU"/>
    <property type="match status" value="1"/>
</dbReference>
<dbReference type="NCBIfam" id="NF009381">
    <property type="entry name" value="PRK12740.1-5"/>
    <property type="match status" value="1"/>
</dbReference>
<comment type="caution">
    <text evidence="9">The sequence shown here is derived from an EMBL/GenBank/DDBJ whole genome shotgun (WGS) entry which is preliminary data.</text>
</comment>
<evidence type="ECO:0000256" key="4">
    <source>
        <dbReference type="ARBA" id="ARBA00022917"/>
    </source>
</evidence>
<dbReference type="SMART" id="SM00889">
    <property type="entry name" value="EFG_IV"/>
    <property type="match status" value="1"/>
</dbReference>
<keyword evidence="3 6" id="KW-0251">Elongation factor</keyword>
<evidence type="ECO:0000256" key="2">
    <source>
        <dbReference type="ARBA" id="ARBA00022741"/>
    </source>
</evidence>
<dbReference type="InterPro" id="IPR005225">
    <property type="entry name" value="Small_GTP-bd"/>
</dbReference>
<organism evidence="9 10">
    <name type="scientific">Candidatus Dojkabacteria bacterium</name>
    <dbReference type="NCBI Taxonomy" id="2099670"/>
    <lineage>
        <taxon>Bacteria</taxon>
        <taxon>Candidatus Dojkabacteria</taxon>
    </lineage>
</organism>
<evidence type="ECO:0000256" key="3">
    <source>
        <dbReference type="ARBA" id="ARBA00022768"/>
    </source>
</evidence>
<comment type="function">
    <text evidence="6">Catalyzes the GTP-dependent ribosomal translocation step during translation elongation. During this step, the ribosome changes from the pre-translocational (PRE) to the post-translocational (POST) state as the newly formed A-site-bound peptidyl-tRNA and P-site-bound deacylated tRNA move to the P and E sites, respectively. Catalyzes the coordinated movement of the two tRNA molecules, the mRNA and conformational changes in the ribosome.</text>
</comment>
<feature type="binding site" evidence="6">
    <location>
        <begin position="90"/>
        <end position="94"/>
    </location>
    <ligand>
        <name>GTP</name>
        <dbReference type="ChEBI" id="CHEBI:37565"/>
    </ligand>
</feature>
<feature type="binding site" evidence="6">
    <location>
        <begin position="144"/>
        <end position="147"/>
    </location>
    <ligand>
        <name>GTP</name>
        <dbReference type="ChEBI" id="CHEBI:37565"/>
    </ligand>
</feature>
<dbReference type="SUPFAM" id="SSF54980">
    <property type="entry name" value="EF-G C-terminal domain-like"/>
    <property type="match status" value="2"/>
</dbReference>
<dbReference type="Pfam" id="PF00679">
    <property type="entry name" value="EFG_C"/>
    <property type="match status" value="1"/>
</dbReference>
<evidence type="ECO:0000256" key="6">
    <source>
        <dbReference type="HAMAP-Rule" id="MF_00054"/>
    </source>
</evidence>
<dbReference type="InterPro" id="IPR041095">
    <property type="entry name" value="EFG_II"/>
</dbReference>
<dbReference type="Pfam" id="PF22042">
    <property type="entry name" value="EF-G_D2"/>
    <property type="match status" value="1"/>
</dbReference>
<dbReference type="PROSITE" id="PS51722">
    <property type="entry name" value="G_TR_2"/>
    <property type="match status" value="1"/>
</dbReference>
<dbReference type="Gene3D" id="3.40.50.300">
    <property type="entry name" value="P-loop containing nucleotide triphosphate hydrolases"/>
    <property type="match status" value="1"/>
</dbReference>
<dbReference type="PANTHER" id="PTHR43261:SF1">
    <property type="entry name" value="RIBOSOME-RELEASING FACTOR 2, MITOCHONDRIAL"/>
    <property type="match status" value="1"/>
</dbReference>
<dbReference type="Proteomes" id="UP000775877">
    <property type="component" value="Unassembled WGS sequence"/>
</dbReference>
<feature type="domain" description="Tr-type G" evidence="8">
    <location>
        <begin position="13"/>
        <end position="291"/>
    </location>
</feature>
<dbReference type="GO" id="GO:0005737">
    <property type="term" value="C:cytoplasm"/>
    <property type="evidence" value="ECO:0007669"/>
    <property type="project" value="UniProtKB-SubCell"/>
</dbReference>
<reference evidence="9" key="2">
    <citation type="journal article" date="2021" name="Microbiome">
        <title>Successional dynamics and alternative stable states in a saline activated sludge microbial community over 9 years.</title>
        <authorList>
            <person name="Wang Y."/>
            <person name="Ye J."/>
            <person name="Ju F."/>
            <person name="Liu L."/>
            <person name="Boyd J.A."/>
            <person name="Deng Y."/>
            <person name="Parks D.H."/>
            <person name="Jiang X."/>
            <person name="Yin X."/>
            <person name="Woodcroft B.J."/>
            <person name="Tyson G.W."/>
            <person name="Hugenholtz P."/>
            <person name="Polz M.F."/>
            <person name="Zhang T."/>
        </authorList>
    </citation>
    <scope>NUCLEOTIDE SEQUENCE</scope>
    <source>
        <strain evidence="9">HKST-UBA13</strain>
    </source>
</reference>
<dbReference type="InterPro" id="IPR031157">
    <property type="entry name" value="G_TR_CS"/>
</dbReference>
<dbReference type="Pfam" id="PF03764">
    <property type="entry name" value="EFG_IV"/>
    <property type="match status" value="1"/>
</dbReference>
<keyword evidence="4 6" id="KW-0648">Protein biosynthesis</keyword>
<evidence type="ECO:0000256" key="7">
    <source>
        <dbReference type="NCBIfam" id="TIGR00484"/>
    </source>
</evidence>
<dbReference type="CDD" id="cd01886">
    <property type="entry name" value="EF-G"/>
    <property type="match status" value="1"/>
</dbReference>
<dbReference type="HAMAP" id="MF_00054_B">
    <property type="entry name" value="EF_G_EF_2_B"/>
    <property type="match status" value="1"/>
</dbReference>
<sequence>MAGTDYTVVKDTKFYRNLGIIAHVDAGKTTTTERILFFTGKTHKTGEVHEGAATMDFMQQEKERGITIQSAATTAFWELDGNKYRINIIDTPGHVDFTAEVERSLRVLDGAVVVFDGKMGVEPQSSKVWFQAEKYKVPRLCYINKLDNIGADFYKSYASITEHLSEKAVPIALPVGIENEFNGIIDLVEMKMRTHHDDEGKDIDVHDITDDYKAKAEEWRAKLIEAVADVDDAIAEKFLSGEEITTEELQAGIRNAVLANKLFPVLPGSSLKNKGVQAMLDDVCRYLPSPHDKDYVIEDEETGEEKTFHGKVAGWDPKTGHVISRDLNADEPMSALVFKLAVDPHVGNLAFFRVYSGKIQAGSFVYNSINGKKERIGRIVMMHANSREEATEVKAGDIAAVVGLKDTKTGDTLSDEKDPIRLASIEFPEPVVRFAIEPKTKSDQEKLGEALGKLTSEDPTFHAQTDQETGQVVIAGMGELHLEVKTRLLKDDYGLDVNIGKPQVAYRETIKSEAEHRELLKKQSGGAGQFADIDMIVRPRERGDGYKFIDSIKGGSIPREYIPSIDKGFQDSLTAGPLGGFPVVDVEVEIVDGSYHEVDSNTDTFKTAAFYGFKNALKKAKPILLEPIMKVNINVPEEHVGSVTGYLSSRRGIIKNMMPRGKTNELNAEAPLGELFGMTSDLRNLTSGTAAATMEPSHYAEVPAGVVASIVGEKSSEE</sequence>
<evidence type="ECO:0000313" key="9">
    <source>
        <dbReference type="EMBL" id="MCA9381200.1"/>
    </source>
</evidence>
<dbReference type="InterPro" id="IPR035649">
    <property type="entry name" value="EFG_V"/>
</dbReference>
<dbReference type="EMBL" id="JAGQLJ010000059">
    <property type="protein sequence ID" value="MCA9381200.1"/>
    <property type="molecule type" value="Genomic_DNA"/>
</dbReference>
<dbReference type="InterPro" id="IPR009000">
    <property type="entry name" value="Transl_B-barrel_sf"/>
</dbReference>
<dbReference type="PROSITE" id="PS00301">
    <property type="entry name" value="G_TR_1"/>
    <property type="match status" value="1"/>
</dbReference>
<dbReference type="InterPro" id="IPR004540">
    <property type="entry name" value="Transl_elong_EFG/EF2"/>
</dbReference>
<dbReference type="InterPro" id="IPR000795">
    <property type="entry name" value="T_Tr_GTP-bd_dom"/>
</dbReference>
<comment type="subcellular location">
    <subcellularLocation>
        <location evidence="6">Cytoplasm</location>
    </subcellularLocation>
</comment>
<dbReference type="FunFam" id="3.40.50.300:FF:000029">
    <property type="entry name" value="Elongation factor G"/>
    <property type="match status" value="1"/>
</dbReference>
<dbReference type="GO" id="GO:0005525">
    <property type="term" value="F:GTP binding"/>
    <property type="evidence" value="ECO:0007669"/>
    <property type="project" value="UniProtKB-UniRule"/>
</dbReference>
<accession>A0A955L1P4</accession>